<protein>
    <recommendedName>
        <fullName evidence="1">Dienelactone hydrolase domain-containing protein</fullName>
    </recommendedName>
</protein>
<feature type="domain" description="Dienelactone hydrolase" evidence="1">
    <location>
        <begin position="1"/>
        <end position="33"/>
    </location>
</feature>
<organism evidence="2">
    <name type="scientific">marine metagenome</name>
    <dbReference type="NCBI Taxonomy" id="408172"/>
    <lineage>
        <taxon>unclassified sequences</taxon>
        <taxon>metagenomes</taxon>
        <taxon>ecological metagenomes</taxon>
    </lineage>
</organism>
<evidence type="ECO:0000259" key="1">
    <source>
        <dbReference type="Pfam" id="PF01738"/>
    </source>
</evidence>
<reference evidence="2" key="1">
    <citation type="submission" date="2018-05" db="EMBL/GenBank/DDBJ databases">
        <authorList>
            <person name="Lanie J.A."/>
            <person name="Ng W.-L."/>
            <person name="Kazmierczak K.M."/>
            <person name="Andrzejewski T.M."/>
            <person name="Davidsen T.M."/>
            <person name="Wayne K.J."/>
            <person name="Tettelin H."/>
            <person name="Glass J.I."/>
            <person name="Rusch D."/>
            <person name="Podicherti R."/>
            <person name="Tsui H.-C.T."/>
            <person name="Winkler M.E."/>
        </authorList>
    </citation>
    <scope>NUCLEOTIDE SEQUENCE</scope>
</reference>
<feature type="non-terminal residue" evidence="2">
    <location>
        <position position="1"/>
    </location>
</feature>
<dbReference type="InterPro" id="IPR002925">
    <property type="entry name" value="Dienelactn_hydro"/>
</dbReference>
<gene>
    <name evidence="2" type="ORF">METZ01_LOCUS448150</name>
</gene>
<name>A0A382ZIB9_9ZZZZ</name>
<dbReference type="GO" id="GO:0016787">
    <property type="term" value="F:hydrolase activity"/>
    <property type="evidence" value="ECO:0007669"/>
    <property type="project" value="InterPro"/>
</dbReference>
<dbReference type="EMBL" id="UINC01184197">
    <property type="protein sequence ID" value="SVD95296.1"/>
    <property type="molecule type" value="Genomic_DNA"/>
</dbReference>
<sequence>DHAFENKKAKGGKMYDAEATKDAWEKTLIFLKKNGAKLK</sequence>
<accession>A0A382ZIB9</accession>
<evidence type="ECO:0000313" key="2">
    <source>
        <dbReference type="EMBL" id="SVD95296.1"/>
    </source>
</evidence>
<dbReference type="Pfam" id="PF01738">
    <property type="entry name" value="DLH"/>
    <property type="match status" value="1"/>
</dbReference>
<dbReference type="AlphaFoldDB" id="A0A382ZIB9"/>
<proteinExistence type="predicted"/>